<dbReference type="Proteomes" id="UP000887013">
    <property type="component" value="Unassembled WGS sequence"/>
</dbReference>
<evidence type="ECO:0000313" key="1">
    <source>
        <dbReference type="EMBL" id="GFT68419.1"/>
    </source>
</evidence>
<dbReference type="EMBL" id="BMAW01020490">
    <property type="protein sequence ID" value="GFT68419.1"/>
    <property type="molecule type" value="Genomic_DNA"/>
</dbReference>
<gene>
    <name evidence="1" type="ORF">NPIL_314401</name>
</gene>
<proteinExistence type="predicted"/>
<comment type="caution">
    <text evidence="1">The sequence shown here is derived from an EMBL/GenBank/DDBJ whole genome shotgun (WGS) entry which is preliminary data.</text>
</comment>
<reference evidence="1" key="1">
    <citation type="submission" date="2020-08" db="EMBL/GenBank/DDBJ databases">
        <title>Multicomponent nature underlies the extraordinary mechanical properties of spider dragline silk.</title>
        <authorList>
            <person name="Kono N."/>
            <person name="Nakamura H."/>
            <person name="Mori M."/>
            <person name="Yoshida Y."/>
            <person name="Ohtoshi R."/>
            <person name="Malay A.D."/>
            <person name="Moran D.A.P."/>
            <person name="Tomita M."/>
            <person name="Numata K."/>
            <person name="Arakawa K."/>
        </authorList>
    </citation>
    <scope>NUCLEOTIDE SEQUENCE</scope>
</reference>
<dbReference type="AlphaFoldDB" id="A0A8X6PHF9"/>
<keyword evidence="2" id="KW-1185">Reference proteome</keyword>
<organism evidence="1 2">
    <name type="scientific">Nephila pilipes</name>
    <name type="common">Giant wood spider</name>
    <name type="synonym">Nephila maculata</name>
    <dbReference type="NCBI Taxonomy" id="299642"/>
    <lineage>
        <taxon>Eukaryota</taxon>
        <taxon>Metazoa</taxon>
        <taxon>Ecdysozoa</taxon>
        <taxon>Arthropoda</taxon>
        <taxon>Chelicerata</taxon>
        <taxon>Arachnida</taxon>
        <taxon>Araneae</taxon>
        <taxon>Araneomorphae</taxon>
        <taxon>Entelegynae</taxon>
        <taxon>Araneoidea</taxon>
        <taxon>Nephilidae</taxon>
        <taxon>Nephila</taxon>
    </lineage>
</organism>
<evidence type="ECO:0000313" key="2">
    <source>
        <dbReference type="Proteomes" id="UP000887013"/>
    </source>
</evidence>
<accession>A0A8X6PHF9</accession>
<protein>
    <submittedName>
        <fullName evidence="1">Uncharacterized protein</fullName>
    </submittedName>
</protein>
<name>A0A8X6PHF9_NEPPI</name>
<sequence length="115" mass="12707">MQTACHLTHTEIVSRHLGRVSLIVVFSVHPSSRKSEKCVRSTPGRFSVLVNRGSREMDFVFLPRPPSPRSLINICQCHLTSLHPSRLASALPPFSFLTLSGTPLDEKSSSPVKSK</sequence>